<sequence>MVRAEMGTESAKSRKFALLTTTLLAVGSVAGYALVSQKSFISQPEPVATPIATAPELQTVTAVGWLEPKGEVIQLSASEAAQSSRVAELLVEEGDWVNLGDAIAILDSRDRLQAALESAKAQVAVAEAGLAQVQAGAKTGDISAASARFSRTQAELEGQISTQRAAIATLEAQLEGEKQAQQATINRIVAELKDAQTNCQRYQSLHADGAVSAQDRDSVCLQADTTQQRLQEAQANLNRIITSRTEQINEAQANLNRTINTVERQIEESQASLQAISEVRPVDIQLAQAELSSAQAAVRQAQADLELAYVRATQPGRVIEIHTHPGEMIDPQGIVELGQTQEMRVIAEVYDSDVLKIRPGQTVNITSDALPETLQGTVEKIGLKVKQQSALEINPTQNVDARVVEVEIALDPASSELAAGLSNLQVLVEIEL</sequence>
<gene>
    <name evidence="5" type="ORF">PMG71_15140</name>
</gene>
<keyword evidence="6" id="KW-1185">Reference proteome</keyword>
<feature type="coiled-coil region" evidence="3">
    <location>
        <begin position="153"/>
        <end position="304"/>
    </location>
</feature>
<dbReference type="Gene3D" id="2.40.30.170">
    <property type="match status" value="1"/>
</dbReference>
<feature type="domain" description="YknX-like beta-barrel" evidence="4">
    <location>
        <begin position="343"/>
        <end position="421"/>
    </location>
</feature>
<organism evidence="5 6">
    <name type="scientific">Roseofilum acuticapitatum BLCC-M154</name>
    <dbReference type="NCBI Taxonomy" id="3022444"/>
    <lineage>
        <taxon>Bacteria</taxon>
        <taxon>Bacillati</taxon>
        <taxon>Cyanobacteriota</taxon>
        <taxon>Cyanophyceae</taxon>
        <taxon>Desertifilales</taxon>
        <taxon>Desertifilaceae</taxon>
        <taxon>Roseofilum</taxon>
        <taxon>Roseofilum acuticapitatum</taxon>
    </lineage>
</organism>
<evidence type="ECO:0000313" key="6">
    <source>
        <dbReference type="Proteomes" id="UP001235303"/>
    </source>
</evidence>
<evidence type="ECO:0000256" key="1">
    <source>
        <dbReference type="ARBA" id="ARBA00004196"/>
    </source>
</evidence>
<dbReference type="PRINTS" id="PR01490">
    <property type="entry name" value="RTXTOXIND"/>
</dbReference>
<name>A0ABT7AWX1_9CYAN</name>
<dbReference type="InterPro" id="IPR058636">
    <property type="entry name" value="Beta-barrel_YknX"/>
</dbReference>
<dbReference type="Pfam" id="PF25990">
    <property type="entry name" value="Beta-barrel_YknX"/>
    <property type="match status" value="1"/>
</dbReference>
<dbReference type="Proteomes" id="UP001235303">
    <property type="component" value="Unassembled WGS sequence"/>
</dbReference>
<accession>A0ABT7AWX1</accession>
<dbReference type="EMBL" id="JAQOSP010000101">
    <property type="protein sequence ID" value="MDJ1170766.1"/>
    <property type="molecule type" value="Genomic_DNA"/>
</dbReference>
<comment type="caution">
    <text evidence="5">The sequence shown here is derived from an EMBL/GenBank/DDBJ whole genome shotgun (WGS) entry which is preliminary data.</text>
</comment>
<dbReference type="Gene3D" id="2.40.50.100">
    <property type="match status" value="1"/>
</dbReference>
<dbReference type="SUPFAM" id="SSF111369">
    <property type="entry name" value="HlyD-like secretion proteins"/>
    <property type="match status" value="1"/>
</dbReference>
<proteinExistence type="predicted"/>
<evidence type="ECO:0000256" key="3">
    <source>
        <dbReference type="SAM" id="Coils"/>
    </source>
</evidence>
<keyword evidence="2 3" id="KW-0175">Coiled coil</keyword>
<evidence type="ECO:0000259" key="4">
    <source>
        <dbReference type="Pfam" id="PF25990"/>
    </source>
</evidence>
<reference evidence="5 6" key="1">
    <citation type="submission" date="2023-01" db="EMBL/GenBank/DDBJ databases">
        <title>Novel diversity within Roseofilum (Cyanobacteria; Desertifilaceae) from marine benthic mats with descriptions of four novel species.</title>
        <authorList>
            <person name="Wang Y."/>
            <person name="Berthold D.E."/>
            <person name="Hu J."/>
            <person name="Lefler F.W."/>
            <person name="Laughinghouse H.D. IV."/>
        </authorList>
    </citation>
    <scope>NUCLEOTIDE SEQUENCE [LARGE SCALE GENOMIC DNA]</scope>
    <source>
        <strain evidence="5 6">BLCC-M154</strain>
    </source>
</reference>
<dbReference type="InterPro" id="IPR014315">
    <property type="entry name" value="ABC_heterocyst_DevB"/>
</dbReference>
<dbReference type="PANTHER" id="PTHR32347">
    <property type="entry name" value="EFFLUX SYSTEM COMPONENT YKNX-RELATED"/>
    <property type="match status" value="1"/>
</dbReference>
<evidence type="ECO:0000313" key="5">
    <source>
        <dbReference type="EMBL" id="MDJ1170766.1"/>
    </source>
</evidence>
<comment type="subcellular location">
    <subcellularLocation>
        <location evidence="1">Cell envelope</location>
    </subcellularLocation>
</comment>
<dbReference type="InterPro" id="IPR050465">
    <property type="entry name" value="UPF0194_transport"/>
</dbReference>
<protein>
    <submittedName>
        <fullName evidence="5">Biotin/lipoyl-binding protein</fullName>
    </submittedName>
</protein>
<dbReference type="RefSeq" id="WP_283754524.1">
    <property type="nucleotide sequence ID" value="NZ_JAQOSP010000101.1"/>
</dbReference>
<dbReference type="NCBIfam" id="TIGR02971">
    <property type="entry name" value="heterocyst_DevB"/>
    <property type="match status" value="1"/>
</dbReference>
<evidence type="ECO:0000256" key="2">
    <source>
        <dbReference type="ARBA" id="ARBA00023054"/>
    </source>
</evidence>
<dbReference type="PANTHER" id="PTHR32347:SF27">
    <property type="entry name" value="RND EFFLUX PUMP MEMBRANE FUSION PROTEIN BARREL-SANDWICH DOMAIN-CONTAINING PROTEIN"/>
    <property type="match status" value="1"/>
</dbReference>